<dbReference type="OrthoDB" id="56388at2"/>
<protein>
    <recommendedName>
        <fullName evidence="3">Tetratricopeptide repeat protein</fullName>
    </recommendedName>
</protein>
<dbReference type="STRING" id="1120980.GCA_000745955_00315"/>
<dbReference type="EMBL" id="UFSO01000003">
    <property type="protein sequence ID" value="SSY80736.1"/>
    <property type="molecule type" value="Genomic_DNA"/>
</dbReference>
<dbReference type="Proteomes" id="UP000254209">
    <property type="component" value="Unassembled WGS sequence"/>
</dbReference>
<evidence type="ECO:0008006" key="3">
    <source>
        <dbReference type="Google" id="ProtNLM"/>
    </source>
</evidence>
<evidence type="ECO:0000313" key="2">
    <source>
        <dbReference type="Proteomes" id="UP000254209"/>
    </source>
</evidence>
<sequence>MSKFSPEALDDLDDHQARQRATIDQFNAAMEAEDSETAHAIADYVINADDVSNKMFSRGWQMHCLNWLTAHHFSRWRNSPDDSEEEDESLSGLLDCLWKFKWLVGVLPSDLHESREDIAEAVQHMADLYEEFNFSRRMVDKALMEQAILMGDTQAAQEHFAKWQAADKDDMNDCEACETNALVDYYHFIGDYQQAVKLAKPILLGELSCGEVPHLTYYPAIDSLIQLGEVEDATDSLTEAIQYIDEAGDNFMFIMPKLIQLAYKLNDKDWAESLLDDYNDTIIQVIQNSRYDYLQYLIAVAPFNEEALLAARGLAREFDERNGNRYYQNQLALMFTPPIVH</sequence>
<proteinExistence type="predicted"/>
<accession>A0A376BUV5</accession>
<evidence type="ECO:0000313" key="1">
    <source>
        <dbReference type="EMBL" id="SSY80736.1"/>
    </source>
</evidence>
<organism evidence="1 2">
    <name type="scientific">Alysiella crassa</name>
    <dbReference type="NCBI Taxonomy" id="153491"/>
    <lineage>
        <taxon>Bacteria</taxon>
        <taxon>Pseudomonadati</taxon>
        <taxon>Pseudomonadota</taxon>
        <taxon>Betaproteobacteria</taxon>
        <taxon>Neisseriales</taxon>
        <taxon>Neisseriaceae</taxon>
        <taxon>Alysiella</taxon>
    </lineage>
</organism>
<dbReference type="AlphaFoldDB" id="A0A376BUV5"/>
<keyword evidence="2" id="KW-1185">Reference proteome</keyword>
<name>A0A376BUV5_9NEIS</name>
<dbReference type="RefSeq" id="WP_034291000.1">
    <property type="nucleotide sequence ID" value="NZ_CP091519.2"/>
</dbReference>
<reference evidence="1 2" key="1">
    <citation type="submission" date="2018-06" db="EMBL/GenBank/DDBJ databases">
        <authorList>
            <consortium name="Pathogen Informatics"/>
            <person name="Doyle S."/>
        </authorList>
    </citation>
    <scope>NUCLEOTIDE SEQUENCE [LARGE SCALE GENOMIC DNA]</scope>
    <source>
        <strain evidence="1 2">NCTC10283</strain>
    </source>
</reference>
<gene>
    <name evidence="1" type="ORF">NCTC10283_02297</name>
</gene>